<feature type="transmembrane region" description="Helical" evidence="1">
    <location>
        <begin position="14"/>
        <end position="36"/>
    </location>
</feature>
<organism evidence="2 3">
    <name type="scientific">Araneus ventricosus</name>
    <name type="common">Orbweaver spider</name>
    <name type="synonym">Epeira ventricosa</name>
    <dbReference type="NCBI Taxonomy" id="182803"/>
    <lineage>
        <taxon>Eukaryota</taxon>
        <taxon>Metazoa</taxon>
        <taxon>Ecdysozoa</taxon>
        <taxon>Arthropoda</taxon>
        <taxon>Chelicerata</taxon>
        <taxon>Arachnida</taxon>
        <taxon>Araneae</taxon>
        <taxon>Araneomorphae</taxon>
        <taxon>Entelegynae</taxon>
        <taxon>Araneoidea</taxon>
        <taxon>Araneidae</taxon>
        <taxon>Araneus</taxon>
    </lineage>
</organism>
<evidence type="ECO:0000313" key="3">
    <source>
        <dbReference type="Proteomes" id="UP000499080"/>
    </source>
</evidence>
<evidence type="ECO:0000256" key="1">
    <source>
        <dbReference type="SAM" id="Phobius"/>
    </source>
</evidence>
<gene>
    <name evidence="2" type="ORF">AVEN_97685_1</name>
</gene>
<keyword evidence="1" id="KW-0472">Membrane</keyword>
<sequence length="93" mass="10552">MWTLAKNYSLLPDWVLKVLLVFLQVKLNFGHLSLLLTQRYSKIINRLFAEVGFVAGGCFVPPSSETQMRVSFPGVLQEGNLPTIYESFRSQCV</sequence>
<proteinExistence type="predicted"/>
<keyword evidence="1" id="KW-1133">Transmembrane helix</keyword>
<keyword evidence="3" id="KW-1185">Reference proteome</keyword>
<reference evidence="2 3" key="1">
    <citation type="journal article" date="2019" name="Sci. Rep.">
        <title>Orb-weaving spider Araneus ventricosus genome elucidates the spidroin gene catalogue.</title>
        <authorList>
            <person name="Kono N."/>
            <person name="Nakamura H."/>
            <person name="Ohtoshi R."/>
            <person name="Moran D.A.P."/>
            <person name="Shinohara A."/>
            <person name="Yoshida Y."/>
            <person name="Fujiwara M."/>
            <person name="Mori M."/>
            <person name="Tomita M."/>
            <person name="Arakawa K."/>
        </authorList>
    </citation>
    <scope>NUCLEOTIDE SEQUENCE [LARGE SCALE GENOMIC DNA]</scope>
</reference>
<protein>
    <submittedName>
        <fullName evidence="2">Uncharacterized protein</fullName>
    </submittedName>
</protein>
<name>A0A4Y2EC20_ARAVE</name>
<dbReference type="Proteomes" id="UP000499080">
    <property type="component" value="Unassembled WGS sequence"/>
</dbReference>
<accession>A0A4Y2EC20</accession>
<dbReference type="AlphaFoldDB" id="A0A4Y2EC20"/>
<comment type="caution">
    <text evidence="2">The sequence shown here is derived from an EMBL/GenBank/DDBJ whole genome shotgun (WGS) entry which is preliminary data.</text>
</comment>
<dbReference type="EMBL" id="BGPR01091997">
    <property type="protein sequence ID" value="GBM25578.1"/>
    <property type="molecule type" value="Genomic_DNA"/>
</dbReference>
<evidence type="ECO:0000313" key="2">
    <source>
        <dbReference type="EMBL" id="GBM25578.1"/>
    </source>
</evidence>
<keyword evidence="1" id="KW-0812">Transmembrane</keyword>